<evidence type="ECO:0000313" key="2">
    <source>
        <dbReference type="EMBL" id="KAK5640936.1"/>
    </source>
</evidence>
<dbReference type="AlphaFoldDB" id="A0AAN7V9F9"/>
<comment type="caution">
    <text evidence="2">The sequence shown here is derived from an EMBL/GenBank/DDBJ whole genome shotgun (WGS) entry which is preliminary data.</text>
</comment>
<dbReference type="SMART" id="SM00595">
    <property type="entry name" value="MADF"/>
    <property type="match status" value="1"/>
</dbReference>
<dbReference type="InterPro" id="IPR006578">
    <property type="entry name" value="MADF-dom"/>
</dbReference>
<dbReference type="EMBL" id="JAVRBK010000007">
    <property type="protein sequence ID" value="KAK5640936.1"/>
    <property type="molecule type" value="Genomic_DNA"/>
</dbReference>
<keyword evidence="3" id="KW-1185">Reference proteome</keyword>
<accession>A0AAN7V9F9</accession>
<name>A0AAN7V9F9_9COLE</name>
<proteinExistence type="predicted"/>
<gene>
    <name evidence="2" type="ORF">RI129_009483</name>
</gene>
<dbReference type="PROSITE" id="PS51029">
    <property type="entry name" value="MADF"/>
    <property type="match status" value="1"/>
</dbReference>
<feature type="domain" description="MADF" evidence="1">
    <location>
        <begin position="8"/>
        <end position="94"/>
    </location>
</feature>
<dbReference type="Pfam" id="PF10545">
    <property type="entry name" value="MADF_DNA_bdg"/>
    <property type="match status" value="1"/>
</dbReference>
<dbReference type="PANTHER" id="PTHR21505:SF12">
    <property type="entry name" value="MADF DOMAIN-CONTAINING PROTEIN-RELATED"/>
    <property type="match status" value="1"/>
</dbReference>
<organism evidence="2 3">
    <name type="scientific">Pyrocoelia pectoralis</name>
    <dbReference type="NCBI Taxonomy" id="417401"/>
    <lineage>
        <taxon>Eukaryota</taxon>
        <taxon>Metazoa</taxon>
        <taxon>Ecdysozoa</taxon>
        <taxon>Arthropoda</taxon>
        <taxon>Hexapoda</taxon>
        <taxon>Insecta</taxon>
        <taxon>Pterygota</taxon>
        <taxon>Neoptera</taxon>
        <taxon>Endopterygota</taxon>
        <taxon>Coleoptera</taxon>
        <taxon>Polyphaga</taxon>
        <taxon>Elateriformia</taxon>
        <taxon>Elateroidea</taxon>
        <taxon>Lampyridae</taxon>
        <taxon>Lampyrinae</taxon>
        <taxon>Pyrocoelia</taxon>
    </lineage>
</organism>
<dbReference type="PANTHER" id="PTHR21505">
    <property type="entry name" value="MADF DOMAIN-CONTAINING PROTEIN-RELATED"/>
    <property type="match status" value="1"/>
</dbReference>
<evidence type="ECO:0000259" key="1">
    <source>
        <dbReference type="PROSITE" id="PS51029"/>
    </source>
</evidence>
<dbReference type="Proteomes" id="UP001329430">
    <property type="component" value="Chromosome 7"/>
</dbReference>
<protein>
    <recommendedName>
        <fullName evidence="1">MADF domain-containing protein</fullName>
    </recommendedName>
</protein>
<reference evidence="2 3" key="1">
    <citation type="journal article" date="2024" name="Insects">
        <title>An Improved Chromosome-Level Genome Assembly of the Firefly Pyrocoelia pectoralis.</title>
        <authorList>
            <person name="Fu X."/>
            <person name="Meyer-Rochow V.B."/>
            <person name="Ballantyne L."/>
            <person name="Zhu X."/>
        </authorList>
    </citation>
    <scope>NUCLEOTIDE SEQUENCE [LARGE SCALE GENOMIC DNA]</scope>
    <source>
        <strain evidence="2">XCY_ONT2</strain>
    </source>
</reference>
<sequence>MNQEQCLQLIELYKNRNFVWNPKNKNYFDRNKREDAWKEISAQLNFPLSTVKGKMKTLLGSYLSHFFCFKYGMFLSNPITYHILRVQFPKVLVRLLSENCTRCHCYADESIKTVIFKLFFHLEIGKQQRKCPTFNFIRSNLVENILLFWFSIIFLEKLIR</sequence>
<evidence type="ECO:0000313" key="3">
    <source>
        <dbReference type="Proteomes" id="UP001329430"/>
    </source>
</evidence>